<evidence type="ECO:0000313" key="1">
    <source>
        <dbReference type="EMBL" id="DAE23981.1"/>
    </source>
</evidence>
<protein>
    <submittedName>
        <fullName evidence="1">Uncharacterized protein</fullName>
    </submittedName>
</protein>
<accession>A0A8S5QZ26</accession>
<name>A0A8S5QZ26_9CAUD</name>
<dbReference type="EMBL" id="BK015764">
    <property type="protein sequence ID" value="DAE23981.1"/>
    <property type="molecule type" value="Genomic_DNA"/>
</dbReference>
<proteinExistence type="predicted"/>
<organism evidence="1">
    <name type="scientific">Siphoviridae sp. ctAnS47</name>
    <dbReference type="NCBI Taxonomy" id="2826183"/>
    <lineage>
        <taxon>Viruses</taxon>
        <taxon>Duplodnaviria</taxon>
        <taxon>Heunggongvirae</taxon>
        <taxon>Uroviricota</taxon>
        <taxon>Caudoviricetes</taxon>
    </lineage>
</organism>
<reference evidence="1" key="1">
    <citation type="journal article" date="2021" name="Proc. Natl. Acad. Sci. U.S.A.">
        <title>A Catalog of Tens of Thousands of Viruses from Human Metagenomes Reveals Hidden Associations with Chronic Diseases.</title>
        <authorList>
            <person name="Tisza M.J."/>
            <person name="Buck C.B."/>
        </authorList>
    </citation>
    <scope>NUCLEOTIDE SEQUENCE</scope>
    <source>
        <strain evidence="1">CtAnS47</strain>
    </source>
</reference>
<sequence>MVHYPSLPELKKALGANYSIRTIDMEKCLYRDFGNGFNVEISGCSRANRKCPATLYLWYGDRAPDCIIVKTVRDVGRSAEAIGEAVEQLFDYSNQLLASGYTDRDKLFWLKHNS</sequence>